<sequence>MTEPDTIEYKGEVVGKILGCEIRVVTTADGKKHFESACLSKKARDDLAAVFEEEAILRVTPKAFLEEEIPGLVKPAPKLVPDLPVSKLNPTES</sequence>
<gene>
    <name evidence="2" type="ORF">S06H3_40001</name>
    <name evidence="1" type="ORF">S06H3_43139</name>
</gene>
<comment type="caution">
    <text evidence="1">The sequence shown here is derived from an EMBL/GenBank/DDBJ whole genome shotgun (WGS) entry which is preliminary data.</text>
</comment>
<accession>X1QLM4</accession>
<dbReference type="AlphaFoldDB" id="X1QLM4"/>
<name>X1QLM4_9ZZZZ</name>
<organism evidence="1">
    <name type="scientific">marine sediment metagenome</name>
    <dbReference type="NCBI Taxonomy" id="412755"/>
    <lineage>
        <taxon>unclassified sequences</taxon>
        <taxon>metagenomes</taxon>
        <taxon>ecological metagenomes</taxon>
    </lineage>
</organism>
<protein>
    <submittedName>
        <fullName evidence="1">Uncharacterized protein</fullName>
    </submittedName>
</protein>
<dbReference type="EMBL" id="BARV01024516">
    <property type="protein sequence ID" value="GAI46548.1"/>
    <property type="molecule type" value="Genomic_DNA"/>
</dbReference>
<reference evidence="1" key="1">
    <citation type="journal article" date="2014" name="Front. Microbiol.">
        <title>High frequency of phylogenetically diverse reductive dehalogenase-homologous genes in deep subseafloor sedimentary metagenomes.</title>
        <authorList>
            <person name="Kawai M."/>
            <person name="Futagami T."/>
            <person name="Toyoda A."/>
            <person name="Takaki Y."/>
            <person name="Nishi S."/>
            <person name="Hori S."/>
            <person name="Arai W."/>
            <person name="Tsubouchi T."/>
            <person name="Morono Y."/>
            <person name="Uchiyama I."/>
            <person name="Ito T."/>
            <person name="Fujiyama A."/>
            <person name="Inagaki F."/>
            <person name="Takami H."/>
        </authorList>
    </citation>
    <scope>NUCLEOTIDE SEQUENCE</scope>
    <source>
        <strain evidence="1">Expedition CK06-06</strain>
    </source>
</reference>
<dbReference type="EMBL" id="BARV01026726">
    <property type="protein sequence ID" value="GAI44169.1"/>
    <property type="molecule type" value="Genomic_DNA"/>
</dbReference>
<evidence type="ECO:0000313" key="1">
    <source>
        <dbReference type="EMBL" id="GAI44169.1"/>
    </source>
</evidence>
<proteinExistence type="predicted"/>
<evidence type="ECO:0000313" key="2">
    <source>
        <dbReference type="EMBL" id="GAI46548.1"/>
    </source>
</evidence>